<evidence type="ECO:0000256" key="10">
    <source>
        <dbReference type="SAM" id="Phobius"/>
    </source>
</evidence>
<dbReference type="OrthoDB" id="9986677at2759"/>
<accession>A0A225ARE7</accession>
<feature type="transmembrane region" description="Helical" evidence="10">
    <location>
        <begin position="346"/>
        <end position="369"/>
    </location>
</feature>
<dbReference type="GeneID" id="31007100"/>
<comment type="similarity">
    <text evidence="2">Belongs to the oligopeptide OPT transporter family.</text>
</comment>
<evidence type="ECO:0000256" key="7">
    <source>
        <dbReference type="ARBA" id="ARBA00022989"/>
    </source>
</evidence>
<feature type="transmembrane region" description="Helical" evidence="10">
    <location>
        <begin position="603"/>
        <end position="624"/>
    </location>
</feature>
<feature type="transmembrane region" description="Helical" evidence="10">
    <location>
        <begin position="116"/>
        <end position="137"/>
    </location>
</feature>
<feature type="transmembrane region" description="Helical" evidence="10">
    <location>
        <begin position="91"/>
        <end position="110"/>
    </location>
</feature>
<comment type="subcellular location">
    <subcellularLocation>
        <location evidence="1">Membrane</location>
        <topology evidence="1">Multi-pass membrane protein</topology>
    </subcellularLocation>
</comment>
<comment type="caution">
    <text evidence="11">The sequence shown here is derived from an EMBL/GenBank/DDBJ whole genome shotgun (WGS) entry which is preliminary data.</text>
</comment>
<keyword evidence="8 10" id="KW-0472">Membrane</keyword>
<dbReference type="Pfam" id="PF03169">
    <property type="entry name" value="OPT"/>
    <property type="match status" value="2"/>
</dbReference>
<evidence type="ECO:0000256" key="1">
    <source>
        <dbReference type="ARBA" id="ARBA00004141"/>
    </source>
</evidence>
<keyword evidence="6" id="KW-0653">Protein transport</keyword>
<feature type="transmembrane region" description="Helical" evidence="10">
    <location>
        <begin position="683"/>
        <end position="705"/>
    </location>
</feature>
<dbReference type="AlphaFoldDB" id="A0A225ARE7"/>
<evidence type="ECO:0000256" key="8">
    <source>
        <dbReference type="ARBA" id="ARBA00023136"/>
    </source>
</evidence>
<evidence type="ECO:0000313" key="12">
    <source>
        <dbReference type="Proteomes" id="UP000214365"/>
    </source>
</evidence>
<dbReference type="InterPro" id="IPR004813">
    <property type="entry name" value="OPT"/>
</dbReference>
<feature type="transmembrane region" description="Helical" evidence="10">
    <location>
        <begin position="541"/>
        <end position="559"/>
    </location>
</feature>
<dbReference type="GO" id="GO:0016020">
    <property type="term" value="C:membrane"/>
    <property type="evidence" value="ECO:0007669"/>
    <property type="project" value="UniProtKB-SubCell"/>
</dbReference>
<dbReference type="GO" id="GO:0035673">
    <property type="term" value="F:oligopeptide transmembrane transporter activity"/>
    <property type="evidence" value="ECO:0007669"/>
    <property type="project" value="InterPro"/>
</dbReference>
<dbReference type="RefSeq" id="XP_020117146.1">
    <property type="nucleotide sequence ID" value="XM_020262548.1"/>
</dbReference>
<feature type="transmembrane region" description="Helical" evidence="10">
    <location>
        <begin position="640"/>
        <end position="663"/>
    </location>
</feature>
<evidence type="ECO:0000256" key="2">
    <source>
        <dbReference type="ARBA" id="ARBA00008807"/>
    </source>
</evidence>
<dbReference type="NCBIfam" id="TIGR00728">
    <property type="entry name" value="OPT_sfam"/>
    <property type="match status" value="1"/>
</dbReference>
<keyword evidence="4 10" id="KW-0812">Transmembrane</keyword>
<feature type="transmembrane region" description="Helical" evidence="10">
    <location>
        <begin position="158"/>
        <end position="179"/>
    </location>
</feature>
<organism evidence="11 12">
    <name type="scientific">Talaromyces atroroseus</name>
    <dbReference type="NCBI Taxonomy" id="1441469"/>
    <lineage>
        <taxon>Eukaryota</taxon>
        <taxon>Fungi</taxon>
        <taxon>Dikarya</taxon>
        <taxon>Ascomycota</taxon>
        <taxon>Pezizomycotina</taxon>
        <taxon>Eurotiomycetes</taxon>
        <taxon>Eurotiomycetidae</taxon>
        <taxon>Eurotiales</taxon>
        <taxon>Trichocomaceae</taxon>
        <taxon>Talaromyces</taxon>
        <taxon>Talaromyces sect. Trachyspermi</taxon>
    </lineage>
</organism>
<feature type="region of interest" description="Disordered" evidence="9">
    <location>
        <begin position="1"/>
        <end position="21"/>
    </location>
</feature>
<dbReference type="InterPro" id="IPR004648">
    <property type="entry name" value="Oligpept_transpt"/>
</dbReference>
<keyword evidence="5" id="KW-0571">Peptide transport</keyword>
<proteinExistence type="inferred from homology"/>
<feature type="transmembrane region" description="Helical" evidence="10">
    <location>
        <begin position="427"/>
        <end position="447"/>
    </location>
</feature>
<keyword evidence="3" id="KW-0813">Transport</keyword>
<dbReference type="GO" id="GO:0015031">
    <property type="term" value="P:protein transport"/>
    <property type="evidence" value="ECO:0007669"/>
    <property type="project" value="UniProtKB-KW"/>
</dbReference>
<evidence type="ECO:0000256" key="4">
    <source>
        <dbReference type="ARBA" id="ARBA00022692"/>
    </source>
</evidence>
<evidence type="ECO:0000256" key="3">
    <source>
        <dbReference type="ARBA" id="ARBA00022448"/>
    </source>
</evidence>
<dbReference type="PANTHER" id="PTHR22601">
    <property type="entry name" value="ISP4 LIKE PROTEIN"/>
    <property type="match status" value="1"/>
</dbReference>
<evidence type="ECO:0000256" key="6">
    <source>
        <dbReference type="ARBA" id="ARBA00022927"/>
    </source>
</evidence>
<name>A0A225ARE7_TALAT</name>
<reference evidence="11 12" key="1">
    <citation type="submission" date="2015-06" db="EMBL/GenBank/DDBJ databases">
        <title>Talaromyces atroroseus IBT 11181 draft genome.</title>
        <authorList>
            <person name="Rasmussen K.B."/>
            <person name="Rasmussen S."/>
            <person name="Petersen B."/>
            <person name="Sicheritz-Ponten T."/>
            <person name="Mortensen U.H."/>
            <person name="Thrane U."/>
        </authorList>
    </citation>
    <scope>NUCLEOTIDE SEQUENCE [LARGE SCALE GENOMIC DNA]</scope>
    <source>
        <strain evidence="11 12">IBT 11181</strain>
    </source>
</reference>
<protein>
    <submittedName>
        <fullName evidence="11">Uncharacterized protein</fullName>
    </submittedName>
</protein>
<keyword evidence="7 10" id="KW-1133">Transmembrane helix</keyword>
<sequence length="733" mass="81011">MADISLSSAPEEEVLEGVPAQDIVTDEKKTPVVGLNSEGLTEKSSLNDGNGDLEGLTEEVIHHPADTNDILRHTIHLEDDPTLNALTFRTWFIGCGLSVFGGVISAIYYFKPQTVLVSTVFLAVLAYLLGEGLSLIIPRRGIIGRWLNPHPFNVKEHVAIVVMANSASIAALGIELLAVEGYTTIPIPTVGCRFSCYSLHNSWEIVPEWIMPLLTGVSIFCLADQHSAVFTNIFGGSSGNEGLGLFSLCLDWQYISGGDSPLFYPLDSLISQGIGVCLCMIVFVGVYYGNVWDAQNFPFLSQVLFAEGSNSTNYIQWNQTAVIGANNVVDPEALAAEGLPYFAATYVVNILASNMAITAGIVHICLYFWNDIKDTVLALDPRRIWPKLNPRRWNLDFFRKGSVPDPMEDHYDPHYELMLKYKAVPGWWYAGVLLLSMVVALVCIYTANSTLPWWGFFVACLVATVLLLTFGAMQAITGIGFIIQPFVQLIGGYIQPGNPVANMYFVLFGYNSVTQGQLLLTDMKLAQYGHLAPRVTFSMQMIGTAIGAVFNYIMMNSIVTNQREVLLSIEGTNVWSGQQPQSYNSLAVAWGGMPHQLFSVGGRYQWCTLAIILGFVAPLPFYFLHRKFPKWGFDAINTPILIYFIAYLCVGINSSLMSFFIVGFTSQYYVRRYHPNLFVKYNYLVSAALDGGASVIVFIMSFALFGAAGNEVNFPTYWGNNMNGNFDLCLYTD</sequence>
<evidence type="ECO:0000256" key="9">
    <source>
        <dbReference type="SAM" id="MobiDB-lite"/>
    </source>
</evidence>
<keyword evidence="12" id="KW-1185">Reference proteome</keyword>
<dbReference type="EMBL" id="LFMY01000012">
    <property type="protein sequence ID" value="OKL57025.1"/>
    <property type="molecule type" value="Genomic_DNA"/>
</dbReference>
<feature type="transmembrane region" description="Helical" evidence="10">
    <location>
        <begin position="454"/>
        <end position="483"/>
    </location>
</feature>
<dbReference type="Proteomes" id="UP000214365">
    <property type="component" value="Unassembled WGS sequence"/>
</dbReference>
<gene>
    <name evidence="11" type="ORF">UA08_07344</name>
</gene>
<feature type="transmembrane region" description="Helical" evidence="10">
    <location>
        <begin position="269"/>
        <end position="289"/>
    </location>
</feature>
<evidence type="ECO:0000313" key="11">
    <source>
        <dbReference type="EMBL" id="OKL57025.1"/>
    </source>
</evidence>
<evidence type="ECO:0000256" key="5">
    <source>
        <dbReference type="ARBA" id="ARBA00022856"/>
    </source>
</evidence>